<dbReference type="GO" id="GO:0006825">
    <property type="term" value="P:copper ion transport"/>
    <property type="evidence" value="ECO:0007669"/>
    <property type="project" value="InterPro"/>
</dbReference>
<evidence type="ECO:0000313" key="5">
    <source>
        <dbReference type="EMBL" id="MZK10702.1"/>
    </source>
</evidence>
<accession>A0A173TM03</accession>
<dbReference type="InterPro" id="IPR036163">
    <property type="entry name" value="HMA_dom_sf"/>
</dbReference>
<dbReference type="AlphaFoldDB" id="A0A173TM03"/>
<dbReference type="InterPro" id="IPR006121">
    <property type="entry name" value="HMA_dom"/>
</dbReference>
<dbReference type="GO" id="GO:0005507">
    <property type="term" value="F:copper ion binding"/>
    <property type="evidence" value="ECO:0007669"/>
    <property type="project" value="InterPro"/>
</dbReference>
<evidence type="ECO:0000256" key="2">
    <source>
        <dbReference type="ARBA" id="ARBA00022723"/>
    </source>
</evidence>
<organism evidence="4 7">
    <name type="scientific">Dorea longicatena</name>
    <dbReference type="NCBI Taxonomy" id="88431"/>
    <lineage>
        <taxon>Bacteria</taxon>
        <taxon>Bacillati</taxon>
        <taxon>Bacillota</taxon>
        <taxon>Clostridia</taxon>
        <taxon>Lachnospirales</taxon>
        <taxon>Lachnospiraceae</taxon>
        <taxon>Dorea</taxon>
    </lineage>
</organism>
<evidence type="ECO:0000256" key="1">
    <source>
        <dbReference type="ARBA" id="ARBA00015313"/>
    </source>
</evidence>
<dbReference type="Proteomes" id="UP000472916">
    <property type="component" value="Unassembled WGS sequence"/>
</dbReference>
<gene>
    <name evidence="4" type="primary">copZ</name>
    <name evidence="4" type="ORF">ERS852573_01582</name>
    <name evidence="6" type="ORF">GT528_00915</name>
    <name evidence="5" type="ORF">GT576_10205</name>
</gene>
<evidence type="ECO:0000313" key="4">
    <source>
        <dbReference type="EMBL" id="CUN02238.1"/>
    </source>
</evidence>
<dbReference type="PANTHER" id="PTHR46594:SF4">
    <property type="entry name" value="P-TYPE CATION-TRANSPORTING ATPASE"/>
    <property type="match status" value="1"/>
</dbReference>
<dbReference type="PROSITE" id="PS01047">
    <property type="entry name" value="HMA_1"/>
    <property type="match status" value="1"/>
</dbReference>
<dbReference type="Pfam" id="PF00403">
    <property type="entry name" value="HMA"/>
    <property type="match status" value="1"/>
</dbReference>
<evidence type="ECO:0000313" key="7">
    <source>
        <dbReference type="Proteomes" id="UP000095597"/>
    </source>
</evidence>
<keyword evidence="2" id="KW-0479">Metal-binding</keyword>
<dbReference type="EMBL" id="WWSH01000007">
    <property type="protein sequence ID" value="MZK10702.1"/>
    <property type="molecule type" value="Genomic_DNA"/>
</dbReference>
<reference evidence="8 9" key="2">
    <citation type="journal article" date="2019" name="Nat. Med.">
        <title>A library of human gut bacterial isolates paired with longitudinal multiomics data enables mechanistic microbiome research.</title>
        <authorList>
            <person name="Poyet M."/>
            <person name="Groussin M."/>
            <person name="Gibbons S.M."/>
            <person name="Avila-Pacheco J."/>
            <person name="Jiang X."/>
            <person name="Kearney S.M."/>
            <person name="Perrotta A.R."/>
            <person name="Berdy B."/>
            <person name="Zhao S."/>
            <person name="Lieberman T.D."/>
            <person name="Swanson P.K."/>
            <person name="Smith M."/>
            <person name="Roesemann S."/>
            <person name="Alexander J.E."/>
            <person name="Rich S.A."/>
            <person name="Livny J."/>
            <person name="Vlamakis H."/>
            <person name="Clish C."/>
            <person name="Bullock K."/>
            <person name="Deik A."/>
            <person name="Scott J."/>
            <person name="Pierce K.A."/>
            <person name="Xavier R.J."/>
            <person name="Alm E.J."/>
        </authorList>
    </citation>
    <scope>NUCLEOTIDE SEQUENCE [LARGE SCALE GENOMIC DNA]</scope>
    <source>
        <strain evidence="5 8">BIOML-A1</strain>
        <strain evidence="6 9">BIOML-A6</strain>
    </source>
</reference>
<dbReference type="InterPro" id="IPR017969">
    <property type="entry name" value="Heavy-metal-associated_CS"/>
</dbReference>
<evidence type="ECO:0000313" key="9">
    <source>
        <dbReference type="Proteomes" id="UP000472916"/>
    </source>
</evidence>
<evidence type="ECO:0000313" key="8">
    <source>
        <dbReference type="Proteomes" id="UP000449249"/>
    </source>
</evidence>
<name>A0A173TM03_9FIRM</name>
<dbReference type="InterPro" id="IPR000428">
    <property type="entry name" value="Cu-bd"/>
</dbReference>
<dbReference type="Gene3D" id="3.30.70.100">
    <property type="match status" value="1"/>
</dbReference>
<dbReference type="EMBL" id="WWSC01000001">
    <property type="protein sequence ID" value="MZK40291.1"/>
    <property type="molecule type" value="Genomic_DNA"/>
</dbReference>
<dbReference type="CDD" id="cd00371">
    <property type="entry name" value="HMA"/>
    <property type="match status" value="1"/>
</dbReference>
<dbReference type="PANTHER" id="PTHR46594">
    <property type="entry name" value="P-TYPE CATION-TRANSPORTING ATPASE"/>
    <property type="match status" value="1"/>
</dbReference>
<dbReference type="Proteomes" id="UP000095597">
    <property type="component" value="Unassembled WGS sequence"/>
</dbReference>
<dbReference type="PRINTS" id="PR00944">
    <property type="entry name" value="CUEXPORT"/>
</dbReference>
<dbReference type="EMBL" id="CYXO01000008">
    <property type="protein sequence ID" value="CUN02238.1"/>
    <property type="molecule type" value="Genomic_DNA"/>
</dbReference>
<dbReference type="OrthoDB" id="9813965at2"/>
<dbReference type="PROSITE" id="PS50846">
    <property type="entry name" value="HMA_2"/>
    <property type="match status" value="1"/>
</dbReference>
<feature type="domain" description="HMA" evidence="3">
    <location>
        <begin position="52"/>
        <end position="116"/>
    </location>
</feature>
<reference evidence="4 7" key="1">
    <citation type="submission" date="2015-09" db="EMBL/GenBank/DDBJ databases">
        <authorList>
            <consortium name="Pathogen Informatics"/>
        </authorList>
    </citation>
    <scope>NUCLEOTIDE SEQUENCE [LARGE SCALE GENOMIC DNA]</scope>
    <source>
        <strain evidence="4 7">2789STDY5834961</strain>
    </source>
</reference>
<proteinExistence type="predicted"/>
<dbReference type="FunFam" id="3.30.70.100:FF:000001">
    <property type="entry name" value="ATPase copper transporting beta"/>
    <property type="match status" value="1"/>
</dbReference>
<dbReference type="RefSeq" id="WP_022415937.1">
    <property type="nucleotide sequence ID" value="NZ_CYXO01000008.1"/>
</dbReference>
<sequence length="120" mass="12959">MADIIVVLIVIVLLGFALRGAIRHFKGDSPCCGGGTGIIKTDDKELKNPVIGKKIVHIEGMTCEHCVQSVKKALNEIKGVSARVDLQKKEAVVSYDREIANDVLKKTVEKAGFQVASITE</sequence>
<evidence type="ECO:0000313" key="6">
    <source>
        <dbReference type="EMBL" id="MZK40291.1"/>
    </source>
</evidence>
<evidence type="ECO:0000259" key="3">
    <source>
        <dbReference type="PROSITE" id="PS50846"/>
    </source>
</evidence>
<dbReference type="SUPFAM" id="SSF55008">
    <property type="entry name" value="HMA, heavy metal-associated domain"/>
    <property type="match status" value="1"/>
</dbReference>
<protein>
    <recommendedName>
        <fullName evidence="1">Copper chaperone CopZ</fullName>
    </recommendedName>
</protein>
<dbReference type="Proteomes" id="UP000449249">
    <property type="component" value="Unassembled WGS sequence"/>
</dbReference>